<dbReference type="GO" id="GO:0000122">
    <property type="term" value="P:negative regulation of transcription by RNA polymerase II"/>
    <property type="evidence" value="ECO:0007669"/>
    <property type="project" value="TreeGrafter"/>
</dbReference>
<name>A0A914UTQ6_9BILA</name>
<reference evidence="6" key="1">
    <citation type="submission" date="2022-11" db="UniProtKB">
        <authorList>
            <consortium name="WormBaseParasite"/>
        </authorList>
    </citation>
    <scope>IDENTIFICATION</scope>
</reference>
<evidence type="ECO:0000256" key="1">
    <source>
        <dbReference type="ARBA" id="ARBA00004123"/>
    </source>
</evidence>
<dbReference type="Pfam" id="PF00385">
    <property type="entry name" value="Chromo"/>
    <property type="match status" value="1"/>
</dbReference>
<dbReference type="InterPro" id="IPR016197">
    <property type="entry name" value="Chromo-like_dom_sf"/>
</dbReference>
<feature type="compositionally biased region" description="Basic and acidic residues" evidence="3">
    <location>
        <begin position="119"/>
        <end position="155"/>
    </location>
</feature>
<feature type="compositionally biased region" description="Low complexity" evidence="3">
    <location>
        <begin position="102"/>
        <end position="115"/>
    </location>
</feature>
<accession>A0A914UTQ6</accession>
<dbReference type="InterPro" id="IPR042796">
    <property type="entry name" value="CBX2"/>
</dbReference>
<dbReference type="WBParaSite" id="PSAMB.scaffold122size75306.g2205.t1">
    <property type="protein sequence ID" value="PSAMB.scaffold122size75306.g2205.t1"/>
    <property type="gene ID" value="PSAMB.scaffold122size75306.g2205"/>
</dbReference>
<protein>
    <submittedName>
        <fullName evidence="6">Chromo domain-containing protein</fullName>
    </submittedName>
</protein>
<dbReference type="PANTHER" id="PTHR46860:SF1">
    <property type="entry name" value="CHROMOBOX PROTEIN HOMOLOG 2"/>
    <property type="match status" value="1"/>
</dbReference>
<dbReference type="InterPro" id="IPR023780">
    <property type="entry name" value="Chromo_domain"/>
</dbReference>
<dbReference type="InterPro" id="IPR023779">
    <property type="entry name" value="Chromodomain_CS"/>
</dbReference>
<evidence type="ECO:0000313" key="5">
    <source>
        <dbReference type="Proteomes" id="UP000887566"/>
    </source>
</evidence>
<evidence type="ECO:0000313" key="6">
    <source>
        <dbReference type="WBParaSite" id="PSAMB.scaffold122size75306.g2205.t1"/>
    </source>
</evidence>
<dbReference type="Proteomes" id="UP000887566">
    <property type="component" value="Unplaced"/>
</dbReference>
<dbReference type="GO" id="GO:0035102">
    <property type="term" value="C:PRC1 complex"/>
    <property type="evidence" value="ECO:0007669"/>
    <property type="project" value="InterPro"/>
</dbReference>
<feature type="domain" description="Chromo" evidence="4">
    <location>
        <begin position="9"/>
        <end position="67"/>
    </location>
</feature>
<organism evidence="5 6">
    <name type="scientific">Plectus sambesii</name>
    <dbReference type="NCBI Taxonomy" id="2011161"/>
    <lineage>
        <taxon>Eukaryota</taxon>
        <taxon>Metazoa</taxon>
        <taxon>Ecdysozoa</taxon>
        <taxon>Nematoda</taxon>
        <taxon>Chromadorea</taxon>
        <taxon>Plectida</taxon>
        <taxon>Plectina</taxon>
        <taxon>Plectoidea</taxon>
        <taxon>Plectidae</taxon>
        <taxon>Plectus</taxon>
    </lineage>
</organism>
<proteinExistence type="predicted"/>
<dbReference type="SMART" id="SM00298">
    <property type="entry name" value="CHROMO"/>
    <property type="match status" value="1"/>
</dbReference>
<feature type="compositionally biased region" description="Polar residues" evidence="3">
    <location>
        <begin position="209"/>
        <end position="226"/>
    </location>
</feature>
<comment type="subcellular location">
    <subcellularLocation>
        <location evidence="1">Nucleus</location>
    </subcellularLocation>
</comment>
<dbReference type="PROSITE" id="PS50013">
    <property type="entry name" value="CHROMO_2"/>
    <property type="match status" value="1"/>
</dbReference>
<feature type="region of interest" description="Disordered" evidence="3">
    <location>
        <begin position="56"/>
        <end position="226"/>
    </location>
</feature>
<feature type="compositionally biased region" description="Basic residues" evidence="3">
    <location>
        <begin position="64"/>
        <end position="75"/>
    </location>
</feature>
<keyword evidence="2" id="KW-0539">Nucleus</keyword>
<sequence>MEPISGNVFAAECIMRERRRKGKTEYLVKWKGWNSRHNSWEPTENILDARLLQEFADRQDRVKDRRRGGAKRKAKSSTSGASKKKIVKPTSSDEEEEDAAEEGSTASGSPEPSTSQSDGGKDDSQANAEATDKDESAGEEERTNSSADSPRDMHADNNAADAGASELKRDSVPPQPSPSFLGQGDDLGEHNTGLPWSQTDDIDDEPQAAATSTESMRSSTNVGDFQYNNSCTLTDVQVKEKTITVREM</sequence>
<feature type="compositionally biased region" description="Acidic residues" evidence="3">
    <location>
        <begin position="92"/>
        <end position="101"/>
    </location>
</feature>
<dbReference type="PANTHER" id="PTHR46860">
    <property type="entry name" value="CHROMOBOX PROTEIN HOMOLOG 2"/>
    <property type="match status" value="1"/>
</dbReference>
<dbReference type="CDD" id="cd18644">
    <property type="entry name" value="CD_polycomb"/>
    <property type="match status" value="1"/>
</dbReference>
<dbReference type="InterPro" id="IPR000953">
    <property type="entry name" value="Chromo/chromo_shadow_dom"/>
</dbReference>
<evidence type="ECO:0000259" key="4">
    <source>
        <dbReference type="PROSITE" id="PS50013"/>
    </source>
</evidence>
<keyword evidence="5" id="KW-1185">Reference proteome</keyword>
<evidence type="ECO:0000256" key="2">
    <source>
        <dbReference type="ARBA" id="ARBA00023242"/>
    </source>
</evidence>
<evidence type="ECO:0000256" key="3">
    <source>
        <dbReference type="SAM" id="MobiDB-lite"/>
    </source>
</evidence>
<dbReference type="Gene3D" id="2.40.50.40">
    <property type="match status" value="1"/>
</dbReference>
<dbReference type="PROSITE" id="PS00598">
    <property type="entry name" value="CHROMO_1"/>
    <property type="match status" value="1"/>
</dbReference>
<dbReference type="GO" id="GO:0000792">
    <property type="term" value="C:heterochromatin"/>
    <property type="evidence" value="ECO:0007669"/>
    <property type="project" value="TreeGrafter"/>
</dbReference>
<dbReference type="AlphaFoldDB" id="A0A914UTQ6"/>
<dbReference type="SUPFAM" id="SSF54160">
    <property type="entry name" value="Chromo domain-like"/>
    <property type="match status" value="1"/>
</dbReference>